<sequence length="453" mass="50376">MKVSSSLVVCVGCIIILQTKSLENLAEIQEFTEIPTQSSSYVHNLFDATNAIDGKFEGEEGDATACSFTIGGEQNTRAWWKLPLTQLCHVEYLLIYFRSTSCCIKEVQDVCRPCDPKCFNNLCDSHNGSCIYGCSNAYKKAPNCTNCIIGYYGNDCHHRCGHCKNGTHCDSTSGKCPEGCEEHWNGSLCDSCKSGYYGSSCSMKCSHCKMGTNCNNTTGICEAGCEEHWREPKCNVCQDGYYGEECKFSCGKCKSEAFCDNTTGDCHNGCQENWLGSRCDICLEGFYSKYCDLACSKCKVGTLCNNITGECPEGCEFNWQGPKCDICKKGFCGSNCTQLCDRCRNESICNNITGDCSQGCKDHWNGSREDGFYSMIANAILAFLLAVAIALIVFQRRRISALQYDRQMMDQHNIYQGGNRSHNYDNMGVLEETHEYTCLDSARELHFQDSSVL</sequence>
<organism evidence="5 6">
    <name type="scientific">Crassostrea virginica</name>
    <name type="common">Eastern oyster</name>
    <dbReference type="NCBI Taxonomy" id="6565"/>
    <lineage>
        <taxon>Eukaryota</taxon>
        <taxon>Metazoa</taxon>
        <taxon>Spiralia</taxon>
        <taxon>Lophotrochozoa</taxon>
        <taxon>Mollusca</taxon>
        <taxon>Bivalvia</taxon>
        <taxon>Autobranchia</taxon>
        <taxon>Pteriomorphia</taxon>
        <taxon>Ostreida</taxon>
        <taxon>Ostreoidea</taxon>
        <taxon>Ostreidae</taxon>
        <taxon>Crassostrea</taxon>
    </lineage>
</organism>
<keyword evidence="2" id="KW-1133">Transmembrane helix</keyword>
<dbReference type="Gene3D" id="2.170.300.10">
    <property type="entry name" value="Tie2 ligand-binding domain superfamily"/>
    <property type="match status" value="2"/>
</dbReference>
<evidence type="ECO:0000256" key="1">
    <source>
        <dbReference type="ARBA" id="ARBA00022536"/>
    </source>
</evidence>
<reference evidence="6" key="1">
    <citation type="submission" date="2025-08" db="UniProtKB">
        <authorList>
            <consortium name="RefSeq"/>
        </authorList>
    </citation>
    <scope>IDENTIFICATION</scope>
    <source>
        <tissue evidence="6">Whole sample</tissue>
    </source>
</reference>
<dbReference type="PANTHER" id="PTHR24043:SF8">
    <property type="entry name" value="EGF-LIKE DOMAIN-CONTAINING PROTEIN"/>
    <property type="match status" value="1"/>
</dbReference>
<keyword evidence="5" id="KW-1185">Reference proteome</keyword>
<feature type="domain" description="EGF-like" evidence="4">
    <location>
        <begin position="258"/>
        <end position="292"/>
    </location>
</feature>
<feature type="domain" description="EGF-like" evidence="4">
    <location>
        <begin position="207"/>
        <end position="247"/>
    </location>
</feature>
<dbReference type="RefSeq" id="XP_022311914.1">
    <property type="nucleotide sequence ID" value="XM_022456206.1"/>
</dbReference>
<accession>A0A8B8C9V7</accession>
<dbReference type="Proteomes" id="UP000694844">
    <property type="component" value="Chromosome 10"/>
</dbReference>
<dbReference type="GO" id="GO:0005044">
    <property type="term" value="F:scavenger receptor activity"/>
    <property type="evidence" value="ECO:0007669"/>
    <property type="project" value="InterPro"/>
</dbReference>
<dbReference type="SMART" id="SM00181">
    <property type="entry name" value="EGF"/>
    <property type="match status" value="5"/>
</dbReference>
<feature type="transmembrane region" description="Helical" evidence="2">
    <location>
        <begin position="372"/>
        <end position="394"/>
    </location>
</feature>
<dbReference type="GeneID" id="111117118"/>
<dbReference type="KEGG" id="cvn:111117118"/>
<gene>
    <name evidence="6" type="primary">LOC111117118</name>
</gene>
<keyword evidence="2" id="KW-0472">Membrane</keyword>
<feature type="signal peptide" evidence="3">
    <location>
        <begin position="1"/>
        <end position="21"/>
    </location>
</feature>
<feature type="domain" description="EGF-like" evidence="4">
    <location>
        <begin position="113"/>
        <end position="157"/>
    </location>
</feature>
<keyword evidence="2" id="KW-0812">Transmembrane</keyword>
<dbReference type="OrthoDB" id="19138at2759"/>
<evidence type="ECO:0000259" key="4">
    <source>
        <dbReference type="SMART" id="SM00181"/>
    </source>
</evidence>
<dbReference type="PANTHER" id="PTHR24043">
    <property type="entry name" value="SCAVENGER RECEPTOR CLASS F"/>
    <property type="match status" value="1"/>
</dbReference>
<evidence type="ECO:0000256" key="2">
    <source>
        <dbReference type="SAM" id="Phobius"/>
    </source>
</evidence>
<feature type="chain" id="PRO_5034459164" evidence="3">
    <location>
        <begin position="22"/>
        <end position="453"/>
    </location>
</feature>
<keyword evidence="1" id="KW-0245">EGF-like domain</keyword>
<feature type="domain" description="EGF-like" evidence="4">
    <location>
        <begin position="303"/>
        <end position="337"/>
    </location>
</feature>
<protein>
    <submittedName>
        <fullName evidence="6">Protein draper-like</fullName>
    </submittedName>
</protein>
<keyword evidence="3" id="KW-0732">Signal</keyword>
<evidence type="ECO:0000313" key="5">
    <source>
        <dbReference type="Proteomes" id="UP000694844"/>
    </source>
</evidence>
<proteinExistence type="predicted"/>
<name>A0A8B8C9V7_CRAVI</name>
<dbReference type="InterPro" id="IPR042635">
    <property type="entry name" value="MEGF10/SREC1/2-like"/>
</dbReference>
<feature type="domain" description="EGF-like" evidence="4">
    <location>
        <begin position="168"/>
        <end position="202"/>
    </location>
</feature>
<evidence type="ECO:0000256" key="3">
    <source>
        <dbReference type="SAM" id="SignalP"/>
    </source>
</evidence>
<dbReference type="AlphaFoldDB" id="A0A8B8C9V7"/>
<evidence type="ECO:0000313" key="6">
    <source>
        <dbReference type="RefSeq" id="XP_022311914.1"/>
    </source>
</evidence>
<dbReference type="InterPro" id="IPR000742">
    <property type="entry name" value="EGF"/>
</dbReference>